<dbReference type="PANTHER" id="PTHR43537:SF5">
    <property type="entry name" value="UXU OPERON TRANSCRIPTIONAL REGULATOR"/>
    <property type="match status" value="1"/>
</dbReference>
<dbReference type="SMART" id="SM00895">
    <property type="entry name" value="FCD"/>
    <property type="match status" value="1"/>
</dbReference>
<dbReference type="Proteomes" id="UP000246996">
    <property type="component" value="Chromosome"/>
</dbReference>
<evidence type="ECO:0000313" key="6">
    <source>
        <dbReference type="Proteomes" id="UP000246996"/>
    </source>
</evidence>
<keyword evidence="3" id="KW-0804">Transcription</keyword>
<keyword evidence="1" id="KW-0805">Transcription regulation</keyword>
<dbReference type="AlphaFoldDB" id="A0A2Z3NCR6"/>
<dbReference type="InterPro" id="IPR036390">
    <property type="entry name" value="WH_DNA-bd_sf"/>
</dbReference>
<dbReference type="InterPro" id="IPR036388">
    <property type="entry name" value="WH-like_DNA-bd_sf"/>
</dbReference>
<dbReference type="InterPro" id="IPR011711">
    <property type="entry name" value="GntR_C"/>
</dbReference>
<dbReference type="RefSeq" id="WP_082218528.1">
    <property type="nucleotide sequence ID" value="NZ_CP027303.2"/>
</dbReference>
<dbReference type="PROSITE" id="PS50949">
    <property type="entry name" value="HTH_GNTR"/>
    <property type="match status" value="1"/>
</dbReference>
<evidence type="ECO:0000313" key="5">
    <source>
        <dbReference type="EMBL" id="AWO75794.1"/>
    </source>
</evidence>
<dbReference type="PRINTS" id="PR00035">
    <property type="entry name" value="HTHGNTR"/>
</dbReference>
<dbReference type="Gene3D" id="1.10.10.10">
    <property type="entry name" value="Winged helix-like DNA-binding domain superfamily/Winged helix DNA-binding domain"/>
    <property type="match status" value="1"/>
</dbReference>
<evidence type="ECO:0000256" key="1">
    <source>
        <dbReference type="ARBA" id="ARBA00023015"/>
    </source>
</evidence>
<dbReference type="Pfam" id="PF00392">
    <property type="entry name" value="GntR"/>
    <property type="match status" value="1"/>
</dbReference>
<evidence type="ECO:0000256" key="3">
    <source>
        <dbReference type="ARBA" id="ARBA00023163"/>
    </source>
</evidence>
<evidence type="ECO:0000259" key="4">
    <source>
        <dbReference type="PROSITE" id="PS50949"/>
    </source>
</evidence>
<feature type="domain" description="HTH gntR-type" evidence="4">
    <location>
        <begin position="20"/>
        <end position="88"/>
    </location>
</feature>
<sequence length="244" mass="27676">MSITEKYGEGKMDIKPIRKKRVYQAIIEQIQQFIRQGQLKPGDKLPSERDLAEKFQVSRTTIKEAIAVMEAIGVLEIRPGVGTFVREIGNHFLDLNYIFGDDDTEIQELMEFRQAIEVEAAYYAAIRGTEDDKRKLTQLFSELEKEVMSGKLPAKSDFSFHMQISSMSQNALFLRIMEFISDKLFKSVTKNAVNTFAGGGDPVRVLQEHRAIYEAILSGDGGKARQAMRYHLESVIARYKGIGI</sequence>
<gene>
    <name evidence="5" type="ORF">C1N76_15605</name>
</gene>
<accession>A0A2Z3NCR6</accession>
<dbReference type="InterPro" id="IPR008920">
    <property type="entry name" value="TF_FadR/GntR_C"/>
</dbReference>
<name>A0A2Z3NCR6_GEOTH</name>
<protein>
    <submittedName>
        <fullName evidence="5">FadR family transcriptional regulator</fullName>
    </submittedName>
</protein>
<organism evidence="5 6">
    <name type="scientific">Geobacillus thermoleovorans</name>
    <name type="common">Bacillus thermoleovorans</name>
    <dbReference type="NCBI Taxonomy" id="33941"/>
    <lineage>
        <taxon>Bacteria</taxon>
        <taxon>Bacillati</taxon>
        <taxon>Bacillota</taxon>
        <taxon>Bacilli</taxon>
        <taxon>Bacillales</taxon>
        <taxon>Anoxybacillaceae</taxon>
        <taxon>Geobacillus</taxon>
        <taxon>Geobacillus thermoleovorans group</taxon>
    </lineage>
</organism>
<proteinExistence type="predicted"/>
<dbReference type="GO" id="GO:0003700">
    <property type="term" value="F:DNA-binding transcription factor activity"/>
    <property type="evidence" value="ECO:0007669"/>
    <property type="project" value="InterPro"/>
</dbReference>
<dbReference type="SUPFAM" id="SSF48008">
    <property type="entry name" value="GntR ligand-binding domain-like"/>
    <property type="match status" value="1"/>
</dbReference>
<reference evidence="6" key="1">
    <citation type="submission" date="2018-02" db="EMBL/GenBank/DDBJ databases">
        <title>The complete genome of bacterial strain SGAirxxxx.</title>
        <authorList>
            <person name="Schuster S.C."/>
        </authorList>
    </citation>
    <scope>NUCLEOTIDE SEQUENCE [LARGE SCALE GENOMIC DNA]</scope>
    <source>
        <strain evidence="6">SGAir0734</strain>
    </source>
</reference>
<dbReference type="GO" id="GO:0003677">
    <property type="term" value="F:DNA binding"/>
    <property type="evidence" value="ECO:0007669"/>
    <property type="project" value="UniProtKB-KW"/>
</dbReference>
<evidence type="ECO:0000256" key="2">
    <source>
        <dbReference type="ARBA" id="ARBA00023125"/>
    </source>
</evidence>
<dbReference type="SUPFAM" id="SSF46785">
    <property type="entry name" value="Winged helix' DNA-binding domain"/>
    <property type="match status" value="1"/>
</dbReference>
<dbReference type="Pfam" id="PF07729">
    <property type="entry name" value="FCD"/>
    <property type="match status" value="1"/>
</dbReference>
<dbReference type="Gene3D" id="1.20.120.530">
    <property type="entry name" value="GntR ligand-binding domain-like"/>
    <property type="match status" value="1"/>
</dbReference>
<dbReference type="InterPro" id="IPR000524">
    <property type="entry name" value="Tscrpt_reg_HTH_GntR"/>
</dbReference>
<keyword evidence="2" id="KW-0238">DNA-binding</keyword>
<dbReference type="EMBL" id="CP027303">
    <property type="protein sequence ID" value="AWO75794.1"/>
    <property type="molecule type" value="Genomic_DNA"/>
</dbReference>
<dbReference type="CDD" id="cd07377">
    <property type="entry name" value="WHTH_GntR"/>
    <property type="match status" value="1"/>
</dbReference>
<dbReference type="SMART" id="SM00345">
    <property type="entry name" value="HTH_GNTR"/>
    <property type="match status" value="1"/>
</dbReference>
<dbReference type="PANTHER" id="PTHR43537">
    <property type="entry name" value="TRANSCRIPTIONAL REGULATOR, GNTR FAMILY"/>
    <property type="match status" value="1"/>
</dbReference>